<proteinExistence type="predicted"/>
<protein>
    <submittedName>
        <fullName evidence="3">Membrane protein YkoI</fullName>
    </submittedName>
</protein>
<feature type="domain" description="PepSY" evidence="2">
    <location>
        <begin position="66"/>
        <end position="125"/>
    </location>
</feature>
<keyword evidence="1" id="KW-0732">Signal</keyword>
<feature type="chain" id="PRO_5045088902" evidence="1">
    <location>
        <begin position="22"/>
        <end position="208"/>
    </location>
</feature>
<gene>
    <name evidence="3" type="ORF">J2Z43_000669</name>
</gene>
<dbReference type="PROSITE" id="PS51257">
    <property type="entry name" value="PROKAR_LIPOPROTEIN"/>
    <property type="match status" value="1"/>
</dbReference>
<dbReference type="Pfam" id="PF03413">
    <property type="entry name" value="PepSY"/>
    <property type="match status" value="2"/>
</dbReference>
<feature type="domain" description="PepSY" evidence="2">
    <location>
        <begin position="151"/>
        <end position="205"/>
    </location>
</feature>
<dbReference type="Proteomes" id="UP000767291">
    <property type="component" value="Unassembled WGS sequence"/>
</dbReference>
<reference evidence="3 4" key="1">
    <citation type="submission" date="2021-03" db="EMBL/GenBank/DDBJ databases">
        <title>Genomic Encyclopedia of Type Strains, Phase IV (KMG-IV): sequencing the most valuable type-strain genomes for metagenomic binning, comparative biology and taxonomic classification.</title>
        <authorList>
            <person name="Goeker M."/>
        </authorList>
    </citation>
    <scope>NUCLEOTIDE SEQUENCE [LARGE SCALE GENOMIC DNA]</scope>
    <source>
        <strain evidence="3 4">DSM 1289</strain>
    </source>
</reference>
<dbReference type="InterPro" id="IPR025711">
    <property type="entry name" value="PepSY"/>
</dbReference>
<evidence type="ECO:0000313" key="4">
    <source>
        <dbReference type="Proteomes" id="UP000767291"/>
    </source>
</evidence>
<organism evidence="3 4">
    <name type="scientific">Metaclostridioides mangenotii</name>
    <dbReference type="NCBI Taxonomy" id="1540"/>
    <lineage>
        <taxon>Bacteria</taxon>
        <taxon>Bacillati</taxon>
        <taxon>Bacillota</taxon>
        <taxon>Clostridia</taxon>
        <taxon>Peptostreptococcales</taxon>
        <taxon>Peptostreptococcaceae</taxon>
        <taxon>Metaclostridioides</taxon>
    </lineage>
</organism>
<evidence type="ECO:0000256" key="1">
    <source>
        <dbReference type="SAM" id="SignalP"/>
    </source>
</evidence>
<accession>A0ABS4E8L0</accession>
<feature type="signal peptide" evidence="1">
    <location>
        <begin position="1"/>
        <end position="21"/>
    </location>
</feature>
<sequence>MKKISTLLIMLVFVSSLSACGMNTNKERAKSDKQSITSNVKDEVYENNQEADKVSKEDNLKDKKLKLSYTEAIEKFREKHKNTDIVELELDKNHNYYLYDVEAVDDENKYEFSIDAQTSKIIKDETEMLDEHEKNGVAREQKINFDEAIIPSKAMDIATKKQSGVVKEWSLKNKNGITYYEVKIIENKTEHKVKVDAKSSEVLEVKKD</sequence>
<dbReference type="RefSeq" id="WP_209455820.1">
    <property type="nucleotide sequence ID" value="NZ_BAAACS010000017.1"/>
</dbReference>
<comment type="caution">
    <text evidence="3">The sequence shown here is derived from an EMBL/GenBank/DDBJ whole genome shotgun (WGS) entry which is preliminary data.</text>
</comment>
<keyword evidence="4" id="KW-1185">Reference proteome</keyword>
<evidence type="ECO:0000313" key="3">
    <source>
        <dbReference type="EMBL" id="MBP1854279.1"/>
    </source>
</evidence>
<dbReference type="EMBL" id="JAGGJX010000001">
    <property type="protein sequence ID" value="MBP1854279.1"/>
    <property type="molecule type" value="Genomic_DNA"/>
</dbReference>
<evidence type="ECO:0000259" key="2">
    <source>
        <dbReference type="Pfam" id="PF03413"/>
    </source>
</evidence>
<dbReference type="Gene3D" id="3.10.450.40">
    <property type="match status" value="2"/>
</dbReference>
<name>A0ABS4E8L0_9FIRM</name>